<evidence type="ECO:0000313" key="1">
    <source>
        <dbReference type="EMBL" id="AKD24680.1"/>
    </source>
</evidence>
<keyword evidence="2" id="KW-1185">Reference proteome</keyword>
<dbReference type="PATRIC" id="fig|576611.7.peg.349"/>
<dbReference type="InterPro" id="IPR016181">
    <property type="entry name" value="Acyl_CoA_acyltransferase"/>
</dbReference>
<dbReference type="SUPFAM" id="SSF55729">
    <property type="entry name" value="Acyl-CoA N-acyltransferases (Nat)"/>
    <property type="match status" value="1"/>
</dbReference>
<protein>
    <submittedName>
        <fullName evidence="1">Uncharacterized protein</fullName>
    </submittedName>
</protein>
<accession>A0A0E3ZIT8</accession>
<proteinExistence type="predicted"/>
<name>A0A0E3ZIT8_9BURK</name>
<dbReference type="KEGG" id="pdq:CL55_00003470"/>
<dbReference type="AlphaFoldDB" id="A0A0E3ZIT8"/>
<organism evidence="1 2">
    <name type="scientific">Polynucleobacter duraquae</name>
    <dbReference type="NCBI Taxonomy" id="1835254"/>
    <lineage>
        <taxon>Bacteria</taxon>
        <taxon>Pseudomonadati</taxon>
        <taxon>Pseudomonadota</taxon>
        <taxon>Betaproteobacteria</taxon>
        <taxon>Burkholderiales</taxon>
        <taxon>Burkholderiaceae</taxon>
        <taxon>Polynucleobacter</taxon>
    </lineage>
</organism>
<dbReference type="OrthoDB" id="8542820at2"/>
<dbReference type="Proteomes" id="UP000061135">
    <property type="component" value="Chromosome"/>
</dbReference>
<sequence>MSNLYEIRDVVDDDLNAIANLASENELLLEGLTPSIFSVMLRWLYSKSEMGKKIQILAQIPTGVIAHYGGVPFKMKWHEKAISATLASNLVVDRNFRKYSPFFSLQKEFIKRYQEKGYSFAYGAITREGVLNPHLRMGWKSLGSLDVYVRPISLASIFGKLVNYPVISLLAKFPLQLIQKLWDAIFYLRHHNIQVLEETSFADSMSSPLNCWMKKKKICAVRSIEALNWRFSAFKDRNYRIFIPYVNSLPAGYLVVRLMPMKQFLSVAIIDLVVFNDEKKVFNALIKRCICFARQSNADLVASAFTDHDELANSFRWAGFFKSREKFIIVGHFPKSGDTKFSEFNFSDFHINWFDHDYV</sequence>
<evidence type="ECO:0000313" key="2">
    <source>
        <dbReference type="Proteomes" id="UP000061135"/>
    </source>
</evidence>
<dbReference type="HOGENOM" id="CLU_771302_0_0_4"/>
<dbReference type="STRING" id="1835254.CL55_00003470"/>
<gene>
    <name evidence="1" type="ORF">CL55_00003470</name>
</gene>
<dbReference type="RefSeq" id="WP_046329608.1">
    <property type="nucleotide sequence ID" value="NZ_CP007501.1"/>
</dbReference>
<dbReference type="EMBL" id="CP007501">
    <property type="protein sequence ID" value="AKD24680.1"/>
    <property type="molecule type" value="Genomic_DNA"/>
</dbReference>
<reference evidence="1 2" key="1">
    <citation type="submission" date="2014-03" db="EMBL/GenBank/DDBJ databases">
        <title>Genome of Polynucleobacter strain MWH-MoK4.</title>
        <authorList>
            <person name="Hahn M.W."/>
        </authorList>
    </citation>
    <scope>NUCLEOTIDE SEQUENCE [LARGE SCALE GENOMIC DNA]</scope>
    <source>
        <strain evidence="1 2">MWH-MoK4</strain>
    </source>
</reference>